<feature type="non-terminal residue" evidence="4">
    <location>
        <position position="1"/>
    </location>
</feature>
<keyword evidence="1" id="KW-0813">Transport</keyword>
<evidence type="ECO:0000256" key="1">
    <source>
        <dbReference type="ARBA" id="ARBA00022448"/>
    </source>
</evidence>
<dbReference type="Gene3D" id="3.40.50.300">
    <property type="entry name" value="P-loop containing nucleotide triphosphate hydrolases"/>
    <property type="match status" value="1"/>
</dbReference>
<name>A0AAJ2U5Q0_ALKPS</name>
<gene>
    <name evidence="4" type="ORF">RYX45_22650</name>
</gene>
<sequence length="88" mass="9620">HKLALIAAFTIHPKIIIMDEPMNGLDPHAMVTFKESLNIYVQNGGTAIFSTHLLDIAEKICTKIAILKDGKIVLQDDMDSATKTGSLE</sequence>
<keyword evidence="2" id="KW-0547">Nucleotide-binding</keyword>
<proteinExistence type="predicted"/>
<reference evidence="4" key="1">
    <citation type="submission" date="2023-10" db="EMBL/GenBank/DDBJ databases">
        <title>Screening of Alkalihalophilus pseudofirmusBZ-TG-HK211 and Its Alleviation of Salt Stress on Rapeseed Growth.</title>
        <authorList>
            <person name="Zhao B."/>
            <person name="Guo T."/>
        </authorList>
    </citation>
    <scope>NUCLEOTIDE SEQUENCE</scope>
    <source>
        <strain evidence="4">BZ-TG-HK211</strain>
    </source>
</reference>
<protein>
    <submittedName>
        <fullName evidence="4">ABC transporter ATP-binding protein</fullName>
    </submittedName>
</protein>
<evidence type="ECO:0000256" key="3">
    <source>
        <dbReference type="ARBA" id="ARBA00022840"/>
    </source>
</evidence>
<feature type="non-terminal residue" evidence="4">
    <location>
        <position position="88"/>
    </location>
</feature>
<dbReference type="Proteomes" id="UP001285636">
    <property type="component" value="Unassembled WGS sequence"/>
</dbReference>
<evidence type="ECO:0000313" key="5">
    <source>
        <dbReference type="Proteomes" id="UP001285636"/>
    </source>
</evidence>
<evidence type="ECO:0000313" key="4">
    <source>
        <dbReference type="EMBL" id="MDV2887971.1"/>
    </source>
</evidence>
<dbReference type="InterPro" id="IPR027417">
    <property type="entry name" value="P-loop_NTPase"/>
</dbReference>
<organism evidence="4 5">
    <name type="scientific">Alkalihalophilus pseudofirmus</name>
    <name type="common">Bacillus pseudofirmus</name>
    <dbReference type="NCBI Taxonomy" id="79885"/>
    <lineage>
        <taxon>Bacteria</taxon>
        <taxon>Bacillati</taxon>
        <taxon>Bacillota</taxon>
        <taxon>Bacilli</taxon>
        <taxon>Bacillales</taxon>
        <taxon>Bacillaceae</taxon>
        <taxon>Alkalihalophilus</taxon>
    </lineage>
</organism>
<dbReference type="InterPro" id="IPR051782">
    <property type="entry name" value="ABC_Transporter_VariousFunc"/>
</dbReference>
<keyword evidence="3 4" id="KW-0067">ATP-binding</keyword>
<dbReference type="AlphaFoldDB" id="A0AAJ2U5Q0"/>
<comment type="caution">
    <text evidence="4">The sequence shown here is derived from an EMBL/GenBank/DDBJ whole genome shotgun (WGS) entry which is preliminary data.</text>
</comment>
<dbReference type="EMBL" id="JAWJAY010000738">
    <property type="protein sequence ID" value="MDV2887971.1"/>
    <property type="molecule type" value="Genomic_DNA"/>
</dbReference>
<accession>A0AAJ2U5Q0</accession>
<dbReference type="SUPFAM" id="SSF52540">
    <property type="entry name" value="P-loop containing nucleoside triphosphate hydrolases"/>
    <property type="match status" value="1"/>
</dbReference>
<dbReference type="PANTHER" id="PTHR42939:SF1">
    <property type="entry name" value="ABC TRANSPORTER ATP-BINDING PROTEIN ALBC-RELATED"/>
    <property type="match status" value="1"/>
</dbReference>
<dbReference type="PANTHER" id="PTHR42939">
    <property type="entry name" value="ABC TRANSPORTER ATP-BINDING PROTEIN ALBC-RELATED"/>
    <property type="match status" value="1"/>
</dbReference>
<evidence type="ECO:0000256" key="2">
    <source>
        <dbReference type="ARBA" id="ARBA00022741"/>
    </source>
</evidence>
<dbReference type="GO" id="GO:0005524">
    <property type="term" value="F:ATP binding"/>
    <property type="evidence" value="ECO:0007669"/>
    <property type="project" value="UniProtKB-KW"/>
</dbReference>